<keyword evidence="1" id="KW-1133">Transmembrane helix</keyword>
<keyword evidence="1" id="KW-0472">Membrane</keyword>
<evidence type="ECO:0000313" key="2">
    <source>
        <dbReference type="EMBL" id="KKN34695.1"/>
    </source>
</evidence>
<accession>A0A0F9PSL8</accession>
<proteinExistence type="predicted"/>
<comment type="caution">
    <text evidence="2">The sequence shown here is derived from an EMBL/GenBank/DDBJ whole genome shotgun (WGS) entry which is preliminary data.</text>
</comment>
<name>A0A0F9PSL8_9ZZZZ</name>
<evidence type="ECO:0008006" key="3">
    <source>
        <dbReference type="Google" id="ProtNLM"/>
    </source>
</evidence>
<dbReference type="EMBL" id="LAZR01002090">
    <property type="protein sequence ID" value="KKN34695.1"/>
    <property type="molecule type" value="Genomic_DNA"/>
</dbReference>
<dbReference type="AlphaFoldDB" id="A0A0F9PSL8"/>
<sequence length="167" mass="19652">MKQGSWSVLFGCHSWFHCILVLIAWVRYYRKLPTWREIICIFIHDIGHWGKDYLDDPELKHQHWELGALLAERLFGDKGFKLVAGHDHYSGYPESKLLKPDKISFAIAPKWWLYSNLLVEPKIRSNGMGRWEHVSAFKRTVRANVIAGNYMSNHDVFLEQKERLKGD</sequence>
<gene>
    <name evidence="2" type="ORF">LCGC14_0791220</name>
</gene>
<protein>
    <recommendedName>
        <fullName evidence="3">HD domain-containing protein</fullName>
    </recommendedName>
</protein>
<organism evidence="2">
    <name type="scientific">marine sediment metagenome</name>
    <dbReference type="NCBI Taxonomy" id="412755"/>
    <lineage>
        <taxon>unclassified sequences</taxon>
        <taxon>metagenomes</taxon>
        <taxon>ecological metagenomes</taxon>
    </lineage>
</organism>
<keyword evidence="1" id="KW-0812">Transmembrane</keyword>
<reference evidence="2" key="1">
    <citation type="journal article" date="2015" name="Nature">
        <title>Complex archaea that bridge the gap between prokaryotes and eukaryotes.</title>
        <authorList>
            <person name="Spang A."/>
            <person name="Saw J.H."/>
            <person name="Jorgensen S.L."/>
            <person name="Zaremba-Niedzwiedzka K."/>
            <person name="Martijn J."/>
            <person name="Lind A.E."/>
            <person name="van Eijk R."/>
            <person name="Schleper C."/>
            <person name="Guy L."/>
            <person name="Ettema T.J."/>
        </authorList>
    </citation>
    <scope>NUCLEOTIDE SEQUENCE</scope>
</reference>
<feature type="transmembrane region" description="Helical" evidence="1">
    <location>
        <begin position="6"/>
        <end position="26"/>
    </location>
</feature>
<evidence type="ECO:0000256" key="1">
    <source>
        <dbReference type="SAM" id="Phobius"/>
    </source>
</evidence>